<name>A0AAW0S2W8_9HYPO</name>
<feature type="region of interest" description="Disordered" evidence="2">
    <location>
        <begin position="369"/>
        <end position="659"/>
    </location>
</feature>
<dbReference type="InterPro" id="IPR046757">
    <property type="entry name" value="YL1_N"/>
</dbReference>
<evidence type="ECO:0000313" key="5">
    <source>
        <dbReference type="Proteomes" id="UP001397290"/>
    </source>
</evidence>
<feature type="compositionally biased region" description="Low complexity" evidence="2">
    <location>
        <begin position="69"/>
        <end position="96"/>
    </location>
</feature>
<feature type="compositionally biased region" description="Low complexity" evidence="2">
    <location>
        <begin position="606"/>
        <end position="615"/>
    </location>
</feature>
<accession>A0AAW0S2W8</accession>
<gene>
    <name evidence="4" type="ORF">G3M48_009870</name>
</gene>
<sequence length="855" mass="92262">MEISRPLQKARYPNFYIIKPTQNKSPIAITSGRRYSRIATARDASTISGFFIDLAMDSEPTRPSELDESQSSKLSSINLSDMDSGSDSDSSNGGVSEAAPQVEWLATGRQRRSTAGNRMKSMLANEEPDSDLELLFAEDDDDQGFSDAGEHISDVQMDSSSDDDDNNDDDDLQGEKELDRQAKERRAAQRKRKAQEAIPAKFRKKVRIDTSNSTPRSSVAPSTPLTSQPRPKKKKKSERASWLPSATDMPTRASSRQTTRLSKEQLHAQMEEREAKRLKQLAQMQKKAARLEALKKPPMTQEDRLREAALVEERNSKSLNRWEEAEKQREEERRAKLAALQERTLSGPVITFWSGKGRFGDGWRRGEGIHVAVEEKPKKTKKEKVVKDKGKQKDDAKNGVKEDNLGEIKITSLQGADKAKPPSTGNGQDANAGGSGEEPLKLGAAAEGVSKNTVMTDAPDTQTQETTSSTTPAAPATNSSTAAKTADEATKDTAVDVSTATEGAEKPTVGEAASQDGAAERTSMEPKTSSATQSAEAVEAPSKEPDSKATTPSKQPAEAASHSKEPEAPVPVAVEARECATSSGSGDKEPQSQPASTTQLTNGPRATTGTGTMAAAGGGQLPETTPLQPIENESLPASKVVSQIQSEAATPQPEQIRSPLDGLATTRDAIIYQNFDSNAIKDKGVQTQVLFGRKMSRLPKPTSAPICPITCNTARYRDPKTNLHFYSAAAFKELQRVRSGEYRWSRLLGAWVGSGTCAARGVPERFLNPSRCPTLEEVERIQRKKEEKEKLKLQQAEDDKKASEKKTTASAKRMSGNGAPAPPSGGATAAEEETSVDVKMEDAGGTKVEAPSVAA</sequence>
<comment type="similarity">
    <text evidence="1">Belongs to the VPS72/YL1 family.</text>
</comment>
<keyword evidence="5" id="KW-1185">Reference proteome</keyword>
<evidence type="ECO:0000256" key="1">
    <source>
        <dbReference type="ARBA" id="ARBA00006832"/>
    </source>
</evidence>
<dbReference type="AlphaFoldDB" id="A0AAW0S2W8"/>
<reference evidence="4 5" key="1">
    <citation type="submission" date="2020-02" db="EMBL/GenBank/DDBJ databases">
        <title>Comparative genomics of the hypocrealean fungal genus Beauvera.</title>
        <authorList>
            <person name="Showalter D.N."/>
            <person name="Bushley K.E."/>
            <person name="Rehner S.A."/>
        </authorList>
    </citation>
    <scope>NUCLEOTIDE SEQUENCE [LARGE SCALE GENOMIC DNA]</scope>
    <source>
        <strain evidence="4 5">ARSEF4384</strain>
    </source>
</reference>
<feature type="compositionally biased region" description="Basic and acidic residues" evidence="2">
    <location>
        <begin position="289"/>
        <end position="305"/>
    </location>
</feature>
<dbReference type="PANTHER" id="PTHR13275">
    <property type="entry name" value="YL-1 PROTEIN TRANSCRIPTION FACTOR-LIKE 1"/>
    <property type="match status" value="1"/>
</dbReference>
<feature type="compositionally biased region" description="Basic and acidic residues" evidence="2">
    <location>
        <begin position="485"/>
        <end position="494"/>
    </location>
</feature>
<evidence type="ECO:0000259" key="3">
    <source>
        <dbReference type="SMART" id="SM00993"/>
    </source>
</evidence>
<dbReference type="SMART" id="SM00993">
    <property type="entry name" value="YL1_C"/>
    <property type="match status" value="1"/>
</dbReference>
<dbReference type="PANTHER" id="PTHR13275:SF4">
    <property type="entry name" value="VACUOLAR PROTEIN SORTING-ASSOCIATED PROTEIN 72 HOMOLOG"/>
    <property type="match status" value="1"/>
</dbReference>
<feature type="compositionally biased region" description="Basic and acidic residues" evidence="2">
    <location>
        <begin position="783"/>
        <end position="807"/>
    </location>
</feature>
<dbReference type="GO" id="GO:0005634">
    <property type="term" value="C:nucleus"/>
    <property type="evidence" value="ECO:0007669"/>
    <property type="project" value="TreeGrafter"/>
</dbReference>
<dbReference type="Proteomes" id="UP001397290">
    <property type="component" value="Unassembled WGS sequence"/>
</dbReference>
<feature type="compositionally biased region" description="Polar residues" evidence="2">
    <location>
        <begin position="525"/>
        <end position="535"/>
    </location>
</feature>
<feature type="compositionally biased region" description="Basic and acidic residues" evidence="2">
    <location>
        <begin position="261"/>
        <end position="277"/>
    </location>
</feature>
<feature type="region of interest" description="Disordered" evidence="2">
    <location>
        <begin position="59"/>
        <end position="305"/>
    </location>
</feature>
<feature type="domain" description="Vps72/YL1 C-terminal" evidence="3">
    <location>
        <begin position="705"/>
        <end position="734"/>
    </location>
</feature>
<feature type="compositionally biased region" description="Basic and acidic residues" evidence="2">
    <location>
        <begin position="369"/>
        <end position="406"/>
    </location>
</feature>
<feature type="compositionally biased region" description="Polar residues" evidence="2">
    <location>
        <begin position="209"/>
        <end position="229"/>
    </location>
</feature>
<feature type="compositionally biased region" description="Low complexity" evidence="2">
    <location>
        <begin position="461"/>
        <end position="484"/>
    </location>
</feature>
<dbReference type="InterPro" id="IPR013272">
    <property type="entry name" value="Vps72/YL1_C"/>
</dbReference>
<proteinExistence type="inferred from homology"/>
<protein>
    <recommendedName>
        <fullName evidence="3">Vps72/YL1 C-terminal domain-containing protein</fullName>
    </recommendedName>
</protein>
<feature type="compositionally biased region" description="Polar residues" evidence="2">
    <location>
        <begin position="640"/>
        <end position="655"/>
    </location>
</feature>
<evidence type="ECO:0000313" key="4">
    <source>
        <dbReference type="EMBL" id="KAK8148551.1"/>
    </source>
</evidence>
<dbReference type="Pfam" id="PF08265">
    <property type="entry name" value="YL1_C"/>
    <property type="match status" value="1"/>
</dbReference>
<comment type="caution">
    <text evidence="4">The sequence shown here is derived from an EMBL/GenBank/DDBJ whole genome shotgun (WGS) entry which is preliminary data.</text>
</comment>
<feature type="compositionally biased region" description="Acidic residues" evidence="2">
    <location>
        <begin position="126"/>
        <end position="144"/>
    </location>
</feature>
<feature type="compositionally biased region" description="Basic and acidic residues" evidence="2">
    <location>
        <begin position="173"/>
        <end position="187"/>
    </location>
</feature>
<organism evidence="4 5">
    <name type="scientific">Beauveria asiatica</name>
    <dbReference type="NCBI Taxonomy" id="1069075"/>
    <lineage>
        <taxon>Eukaryota</taxon>
        <taxon>Fungi</taxon>
        <taxon>Dikarya</taxon>
        <taxon>Ascomycota</taxon>
        <taxon>Pezizomycotina</taxon>
        <taxon>Sordariomycetes</taxon>
        <taxon>Hypocreomycetidae</taxon>
        <taxon>Hypocreales</taxon>
        <taxon>Cordycipitaceae</taxon>
        <taxon>Beauveria</taxon>
    </lineage>
</organism>
<dbReference type="EMBL" id="JAAHCF010000084">
    <property type="protein sequence ID" value="KAK8148551.1"/>
    <property type="molecule type" value="Genomic_DNA"/>
</dbReference>
<evidence type="ECO:0000256" key="2">
    <source>
        <dbReference type="SAM" id="MobiDB-lite"/>
    </source>
</evidence>
<feature type="compositionally biased region" description="Polar residues" evidence="2">
    <location>
        <begin position="580"/>
        <end position="605"/>
    </location>
</feature>
<dbReference type="Pfam" id="PF05764">
    <property type="entry name" value="YL1"/>
    <property type="match status" value="1"/>
</dbReference>
<feature type="region of interest" description="Disordered" evidence="2">
    <location>
        <begin position="783"/>
        <end position="855"/>
    </location>
</feature>
<feature type="compositionally biased region" description="Acidic residues" evidence="2">
    <location>
        <begin position="160"/>
        <end position="172"/>
    </location>
</feature>